<comment type="caution">
    <text evidence="2">The sequence shown here is derived from an EMBL/GenBank/DDBJ whole genome shotgun (WGS) entry which is preliminary data.</text>
</comment>
<feature type="compositionally biased region" description="Acidic residues" evidence="1">
    <location>
        <begin position="1"/>
        <end position="12"/>
    </location>
</feature>
<feature type="compositionally biased region" description="Low complexity" evidence="1">
    <location>
        <begin position="398"/>
        <end position="416"/>
    </location>
</feature>
<evidence type="ECO:0000313" key="3">
    <source>
        <dbReference type="Proteomes" id="UP000660262"/>
    </source>
</evidence>
<dbReference type="Proteomes" id="UP000660262">
    <property type="component" value="Unassembled WGS sequence"/>
</dbReference>
<feature type="compositionally biased region" description="Basic and acidic residues" evidence="1">
    <location>
        <begin position="98"/>
        <end position="109"/>
    </location>
</feature>
<feature type="compositionally biased region" description="Polar residues" evidence="1">
    <location>
        <begin position="133"/>
        <end position="172"/>
    </location>
</feature>
<feature type="region of interest" description="Disordered" evidence="1">
    <location>
        <begin position="392"/>
        <end position="416"/>
    </location>
</feature>
<dbReference type="OrthoDB" id="1716402at2759"/>
<sequence length="820" mass="86861">MAGSDGDGDDDPPERNGTWRRIPNDDGVPPKKQPATDQDDDDENDDDDDDENDVENGDARDDDVDDDTDDGIPLGNRRTSADSLVDRSSSGDEDGEEEARIGRRSHSDDELMLDGLNGEPFTGSSGGHETDDSLVSSELRSGSEASMGDSRTGSESETISSVETDSSPTGSWCSEDAAQMFLEPGGREVPRMSPARTVMQPPIVSMHGIVSTPRASSDDAETVPAFSPRSSNDVSTATTATIGFSTPSKAKSMDAGCQAKLLSDEGLDRASELNRTPGVDAETQTRNTKKTGKSGQRSFLTPLKNATDHERERSASAGEFPTSALDVFSAVSAMSADANAITVSTLHGDATDPDTTMNGLLDGKAPLASALAMATTSEPVLDAVNTSASARISTGTGTSTVDASTTAEESATTSVATTATNAATEAKTSTLEVGVRTAATATVSTATSTEDVRMTQSSTVQTASAAPPLVKDVGEQADVKTKNSRSTPKRMSMPHLEYQGPPVPVVPPALCQAPVRADYERLLTATMPSAARTDGGATLQDLWGWYKKPSFFGCRVDTLSGPRGASQAFYVPFLSAMQLFKRGAGKTENGGAGVADTANAEGATDVATPSTATNNGSTAQEATASASADTSFLFEFFETDPPPFRPPLFERMKRLGESSGIPNLWSTRLADLHESSWICVAWYPIYRVPDGPLRTCFLTYHILGVDGVNRDANDAADDEDVSKSVPSALTAVGFKWYYPAMTGTNHEHWFASHDADVEDAAAGGLDEDSVEAYQSTEMRLSELEYNAMVLARGSLRPINEPAKRRHPDFEFFSRRNAAGR</sequence>
<evidence type="ECO:0000256" key="1">
    <source>
        <dbReference type="SAM" id="MobiDB-lite"/>
    </source>
</evidence>
<gene>
    <name evidence="2" type="ORF">PPROV_000238800</name>
</gene>
<protein>
    <submittedName>
        <fullName evidence="2">Uncharacterized protein</fullName>
    </submittedName>
</protein>
<accession>A0A830HAY5</accession>
<dbReference type="Pfam" id="PF05623">
    <property type="entry name" value="DUF789"/>
    <property type="match status" value="1"/>
</dbReference>
<dbReference type="AlphaFoldDB" id="A0A830HAY5"/>
<dbReference type="InterPro" id="IPR008507">
    <property type="entry name" value="DUF789"/>
</dbReference>
<evidence type="ECO:0000313" key="2">
    <source>
        <dbReference type="EMBL" id="GHP03633.1"/>
    </source>
</evidence>
<feature type="region of interest" description="Disordered" evidence="1">
    <location>
        <begin position="1"/>
        <end position="175"/>
    </location>
</feature>
<organism evidence="2 3">
    <name type="scientific">Pycnococcus provasolii</name>
    <dbReference type="NCBI Taxonomy" id="41880"/>
    <lineage>
        <taxon>Eukaryota</taxon>
        <taxon>Viridiplantae</taxon>
        <taxon>Chlorophyta</taxon>
        <taxon>Pseudoscourfieldiophyceae</taxon>
        <taxon>Pseudoscourfieldiales</taxon>
        <taxon>Pycnococcaceae</taxon>
        <taxon>Pycnococcus</taxon>
    </lineage>
</organism>
<reference evidence="2" key="1">
    <citation type="submission" date="2020-10" db="EMBL/GenBank/DDBJ databases">
        <title>Unveiling of a novel bifunctional photoreceptor, Dualchrome1, isolated from a cosmopolitan green alga.</title>
        <authorList>
            <person name="Suzuki S."/>
            <person name="Kawachi M."/>
        </authorList>
    </citation>
    <scope>NUCLEOTIDE SEQUENCE</scope>
    <source>
        <strain evidence="2">NIES 2893</strain>
    </source>
</reference>
<proteinExistence type="predicted"/>
<dbReference type="PANTHER" id="PTHR32010">
    <property type="entry name" value="PHOTOSYSTEM II STABILITY/ASSEMBLY FACTOR HCF136, CHLOROPLASTIC"/>
    <property type="match status" value="1"/>
</dbReference>
<name>A0A830HAY5_9CHLO</name>
<keyword evidence="3" id="KW-1185">Reference proteome</keyword>
<feature type="compositionally biased region" description="Acidic residues" evidence="1">
    <location>
        <begin position="37"/>
        <end position="70"/>
    </location>
</feature>
<feature type="region of interest" description="Disordered" evidence="1">
    <location>
        <begin position="266"/>
        <end position="317"/>
    </location>
</feature>
<dbReference type="PANTHER" id="PTHR32010:SF18">
    <property type="entry name" value="DUF789 FAMILY PROTEIN"/>
    <property type="match status" value="1"/>
</dbReference>
<feature type="region of interest" description="Disordered" evidence="1">
    <location>
        <begin position="213"/>
        <end position="235"/>
    </location>
</feature>
<dbReference type="EMBL" id="BNJQ01000006">
    <property type="protein sequence ID" value="GHP03633.1"/>
    <property type="molecule type" value="Genomic_DNA"/>
</dbReference>